<evidence type="ECO:0000256" key="2">
    <source>
        <dbReference type="ARBA" id="ARBA00022475"/>
    </source>
</evidence>
<dbReference type="Pfam" id="PF12704">
    <property type="entry name" value="MacB_PCD"/>
    <property type="match status" value="1"/>
</dbReference>
<keyword evidence="11" id="KW-1185">Reference proteome</keyword>
<accession>A0ABT1F840</accession>
<dbReference type="Pfam" id="PF02687">
    <property type="entry name" value="FtsX"/>
    <property type="match status" value="1"/>
</dbReference>
<evidence type="ECO:0000313" key="10">
    <source>
        <dbReference type="EMBL" id="MCP1373540.1"/>
    </source>
</evidence>
<protein>
    <submittedName>
        <fullName evidence="10">ABC transporter permease</fullName>
    </submittedName>
</protein>
<evidence type="ECO:0000259" key="9">
    <source>
        <dbReference type="Pfam" id="PF12704"/>
    </source>
</evidence>
<organism evidence="10 11">
    <name type="scientific">Dyella lutea</name>
    <dbReference type="NCBI Taxonomy" id="2950441"/>
    <lineage>
        <taxon>Bacteria</taxon>
        <taxon>Pseudomonadati</taxon>
        <taxon>Pseudomonadota</taxon>
        <taxon>Gammaproteobacteria</taxon>
        <taxon>Lysobacterales</taxon>
        <taxon>Rhodanobacteraceae</taxon>
        <taxon>Dyella</taxon>
    </lineage>
</organism>
<feature type="domain" description="MacB-like periplasmic core" evidence="9">
    <location>
        <begin position="64"/>
        <end position="238"/>
    </location>
</feature>
<dbReference type="PANTHER" id="PTHR30572:SF4">
    <property type="entry name" value="ABC TRANSPORTER PERMEASE YTRF"/>
    <property type="match status" value="1"/>
</dbReference>
<comment type="subcellular location">
    <subcellularLocation>
        <location evidence="1">Cell membrane</location>
        <topology evidence="1">Multi-pass membrane protein</topology>
    </subcellularLocation>
</comment>
<evidence type="ECO:0000256" key="1">
    <source>
        <dbReference type="ARBA" id="ARBA00004651"/>
    </source>
</evidence>
<feature type="domain" description="ABC3 transporter permease C-terminal" evidence="8">
    <location>
        <begin position="283"/>
        <end position="395"/>
    </location>
</feature>
<comment type="caution">
    <text evidence="10">The sequence shown here is derived from an EMBL/GenBank/DDBJ whole genome shotgun (WGS) entry which is preliminary data.</text>
</comment>
<proteinExistence type="inferred from homology"/>
<reference evidence="10 11" key="1">
    <citation type="submission" date="2022-06" db="EMBL/GenBank/DDBJ databases">
        <title>Dyella sp. Sa strain:Sa Genome sequencing.</title>
        <authorList>
            <person name="Park S."/>
        </authorList>
    </citation>
    <scope>NUCLEOTIDE SEQUENCE [LARGE SCALE GENOMIC DNA]</scope>
    <source>
        <strain evidence="10 11">Sa</strain>
    </source>
</reference>
<keyword evidence="4 7" id="KW-1133">Transmembrane helix</keyword>
<name>A0ABT1F840_9GAMM</name>
<keyword evidence="2" id="KW-1003">Cell membrane</keyword>
<comment type="similarity">
    <text evidence="6">Belongs to the ABC-4 integral membrane protein family.</text>
</comment>
<dbReference type="InterPro" id="IPR050250">
    <property type="entry name" value="Macrolide_Exporter_MacB"/>
</dbReference>
<evidence type="ECO:0000256" key="3">
    <source>
        <dbReference type="ARBA" id="ARBA00022692"/>
    </source>
</evidence>
<keyword evidence="3 7" id="KW-0812">Transmembrane</keyword>
<evidence type="ECO:0000259" key="8">
    <source>
        <dbReference type="Pfam" id="PF02687"/>
    </source>
</evidence>
<evidence type="ECO:0000256" key="4">
    <source>
        <dbReference type="ARBA" id="ARBA00022989"/>
    </source>
</evidence>
<dbReference type="InterPro" id="IPR003838">
    <property type="entry name" value="ABC3_permease_C"/>
</dbReference>
<dbReference type="PROSITE" id="PS51257">
    <property type="entry name" value="PROKAR_LIPOPROTEIN"/>
    <property type="match status" value="1"/>
</dbReference>
<feature type="transmembrane region" description="Helical" evidence="7">
    <location>
        <begin position="12"/>
        <end position="34"/>
    </location>
</feature>
<feature type="transmembrane region" description="Helical" evidence="7">
    <location>
        <begin position="324"/>
        <end position="347"/>
    </location>
</feature>
<dbReference type="PANTHER" id="PTHR30572">
    <property type="entry name" value="MEMBRANE COMPONENT OF TRANSPORTER-RELATED"/>
    <property type="match status" value="1"/>
</dbReference>
<evidence type="ECO:0000256" key="5">
    <source>
        <dbReference type="ARBA" id="ARBA00023136"/>
    </source>
</evidence>
<evidence type="ECO:0000256" key="7">
    <source>
        <dbReference type="SAM" id="Phobius"/>
    </source>
</evidence>
<evidence type="ECO:0000313" key="11">
    <source>
        <dbReference type="Proteomes" id="UP001204615"/>
    </source>
</evidence>
<feature type="transmembrane region" description="Helical" evidence="7">
    <location>
        <begin position="276"/>
        <end position="304"/>
    </location>
</feature>
<dbReference type="Proteomes" id="UP001204615">
    <property type="component" value="Unassembled WGS sequence"/>
</dbReference>
<feature type="transmembrane region" description="Helical" evidence="7">
    <location>
        <begin position="367"/>
        <end position="385"/>
    </location>
</feature>
<gene>
    <name evidence="10" type="ORF">NC595_05655</name>
</gene>
<evidence type="ECO:0000256" key="6">
    <source>
        <dbReference type="ARBA" id="ARBA00038076"/>
    </source>
</evidence>
<dbReference type="RefSeq" id="WP_253565302.1">
    <property type="nucleotide sequence ID" value="NZ_JAMZEK010000001.1"/>
</dbReference>
<dbReference type="InterPro" id="IPR025857">
    <property type="entry name" value="MacB_PCD"/>
</dbReference>
<dbReference type="EMBL" id="JAMZEK010000001">
    <property type="protein sequence ID" value="MCP1373540.1"/>
    <property type="molecule type" value="Genomic_DNA"/>
</dbReference>
<sequence>MLSTLRRQRLLPALVLLQVAVACAILCNVLFLLWHQLQPMVAPSGVDERGLILIDQLSGDRVWTAPEVRATEAMLRAVPGVRAATAADGLPMVTAEIYVLGLQGPSGAKAGVNAYVGEGLGQLLGVKLVAGRLFSPADYRDEGAKWGVPEPIVITRALARRLFGAASALGQLLHRPDALQGPGYQVVGVVDHLLRNQLGWAVDGKADNTVLLPERVGATPSMSFAVRVDPDHQALAMREIGKAIAAHFADAMQAGMTPQVGSFADRRDAAFRSRRAAAWLFFAVATTVLAVTVIGIMGLTGFWVQRRTRQIGIRRALGARRSQVLREFMLENALIVGAGALLGMALGYAGNLWLMRFYELQRLPWEWLPVGAVAMLLVGQLSAIVPAREAARVPPVVATRSV</sequence>
<keyword evidence="5 7" id="KW-0472">Membrane</keyword>